<evidence type="ECO:0000313" key="4">
    <source>
        <dbReference type="EMBL" id="MCB5227604.1"/>
    </source>
</evidence>
<dbReference type="InterPro" id="IPR029058">
    <property type="entry name" value="AB_hydrolase_fold"/>
</dbReference>
<dbReference type="Proteomes" id="UP000633814">
    <property type="component" value="Unassembled WGS sequence"/>
</dbReference>
<evidence type="ECO:0000256" key="2">
    <source>
        <dbReference type="ARBA" id="ARBA00022801"/>
    </source>
</evidence>
<keyword evidence="5" id="KW-1185">Reference proteome</keyword>
<dbReference type="RefSeq" id="WP_226751667.1">
    <property type="nucleotide sequence ID" value="NZ_JAEINI020000008.1"/>
</dbReference>
<dbReference type="Gene3D" id="3.40.50.1820">
    <property type="entry name" value="alpha/beta hydrolase"/>
    <property type="match status" value="2"/>
</dbReference>
<keyword evidence="2" id="KW-0378">Hydrolase</keyword>
<name>A0ABS8C5I5_9ALTE</name>
<dbReference type="PANTHER" id="PTHR42972:SF8">
    <property type="entry name" value="POLYHYDROXYBUTYRATE DEPOLYMERASE"/>
    <property type="match status" value="1"/>
</dbReference>
<gene>
    <name evidence="4" type="ORF">JAO78_012355</name>
</gene>
<organism evidence="4 5">
    <name type="scientific">Alishewanella maricola</name>
    <dbReference type="NCBI Taxonomy" id="2795740"/>
    <lineage>
        <taxon>Bacteria</taxon>
        <taxon>Pseudomonadati</taxon>
        <taxon>Pseudomonadota</taxon>
        <taxon>Gammaproteobacteria</taxon>
        <taxon>Alteromonadales</taxon>
        <taxon>Alteromonadaceae</taxon>
        <taxon>Alishewanella</taxon>
    </lineage>
</organism>
<comment type="caution">
    <text evidence="4">The sequence shown here is derived from an EMBL/GenBank/DDBJ whole genome shotgun (WGS) entry which is preliminary data.</text>
</comment>
<dbReference type="Pfam" id="PF10503">
    <property type="entry name" value="Esterase_PHB"/>
    <property type="match status" value="1"/>
</dbReference>
<reference evidence="4 5" key="1">
    <citation type="submission" date="2021-10" db="EMBL/GenBank/DDBJ databases">
        <title>Alishewanella koreense sp. nov. isolated from seawater of southwestern coast in South Korea and the proposal for the reclassification of Rheinheimera perlucida and Rheinheimera tuosuensis as Arsukibacterium perlucida and Arsukibacterium tuosuensis.</title>
        <authorList>
            <person name="Kim K.H."/>
            <person name="Ruan W."/>
            <person name="Kim K.R."/>
            <person name="Baek J.H."/>
            <person name="Jeon C.O."/>
        </authorList>
    </citation>
    <scope>NUCLEOTIDE SEQUENCE [LARGE SCALE GENOMIC DNA]</scope>
    <source>
        <strain evidence="4 5">16-MA</strain>
    </source>
</reference>
<proteinExistence type="predicted"/>
<dbReference type="EMBL" id="JAEINI020000008">
    <property type="protein sequence ID" value="MCB5227604.1"/>
    <property type="molecule type" value="Genomic_DNA"/>
</dbReference>
<dbReference type="SUPFAM" id="SSF53474">
    <property type="entry name" value="alpha/beta-Hydrolases"/>
    <property type="match status" value="1"/>
</dbReference>
<evidence type="ECO:0000313" key="5">
    <source>
        <dbReference type="Proteomes" id="UP000633814"/>
    </source>
</evidence>
<accession>A0ABS8C5I5</accession>
<keyword evidence="1 3" id="KW-0732">Signal</keyword>
<protein>
    <submittedName>
        <fullName evidence="4">Polyhydroxybutyrate depolymerase</fullName>
    </submittedName>
</protein>
<dbReference type="InterPro" id="IPR010126">
    <property type="entry name" value="Esterase_phb"/>
</dbReference>
<feature type="signal peptide" evidence="3">
    <location>
        <begin position="1"/>
        <end position="19"/>
    </location>
</feature>
<evidence type="ECO:0000256" key="3">
    <source>
        <dbReference type="SAM" id="SignalP"/>
    </source>
</evidence>
<feature type="chain" id="PRO_5047331275" evidence="3">
    <location>
        <begin position="20"/>
        <end position="326"/>
    </location>
</feature>
<sequence length="326" mass="34637">MLSCRLAVLSAMVVSTSLAASEPLPKLNLTANITVSGLSSGGYMAGQFHQAYAEEVTGVAILAAGPVNCAQGDLRIAMGHCMANPNSEPDLASIETKLNQLREAGELAPLSAVQGAKVWLFNGSADQTVSAKVGAALAKQYTHWLPAAQLAVVADQPFAHHFPTAKAGLTECDKSESPFIASCQYDAAAKLLGHILAKPLKAATDPIGQLLKLDQHQLAPASQGQLAQYGYVYIPQSCAAGQRCDLHISFHGCRQDASQIGEAYLRQTGLNDYAEANQLVVLYPQVEKSTLNPFGCWDWWGYSASNYLTKKGPQNLAVKQLAAALR</sequence>
<evidence type="ECO:0000256" key="1">
    <source>
        <dbReference type="ARBA" id="ARBA00022729"/>
    </source>
</evidence>
<dbReference type="PANTHER" id="PTHR42972">
    <property type="entry name" value="TOL-PAL SYSTEM PROTEIN TOLB"/>
    <property type="match status" value="1"/>
</dbReference>